<sequence>MNKLNLKLGIALGIFTTILLGLIMFGKDIEFLNKDKVVTSAGIGDGIFFSMADFLTYNVFVICCVISVISICINIKGFSKS</sequence>
<protein>
    <submittedName>
        <fullName evidence="2">Uncharacterized protein</fullName>
    </submittedName>
</protein>
<evidence type="ECO:0000313" key="2">
    <source>
        <dbReference type="EMBL" id="AZA93060.1"/>
    </source>
</evidence>
<keyword evidence="1" id="KW-0472">Membrane</keyword>
<name>A0AAD0YPQ6_CHRNA</name>
<reference evidence="2 3" key="1">
    <citation type="submission" date="2018-11" db="EMBL/GenBank/DDBJ databases">
        <title>Proposal to divide the Flavobacteriaceae and reorganize its genera based on Amino Acid Identity values calculated from whole genome sequences.</title>
        <authorList>
            <person name="Nicholson A.C."/>
            <person name="Gulvik C.A."/>
            <person name="Whitney A.M."/>
            <person name="Humrighouse B.W."/>
            <person name="Bell M."/>
            <person name="Holmes B."/>
            <person name="Steigerwalt A.G."/>
            <person name="Villarma A."/>
            <person name="Sheth M."/>
            <person name="Batra D."/>
            <person name="Pryor J."/>
            <person name="Bernardet J.-F."/>
            <person name="Hugo C."/>
            <person name="Kampfer P."/>
            <person name="Newman J."/>
            <person name="McQuiston J.R."/>
        </authorList>
    </citation>
    <scope>NUCLEOTIDE SEQUENCE [LARGE SCALE GENOMIC DNA]</scope>
    <source>
        <strain evidence="2 3">G0041</strain>
    </source>
</reference>
<feature type="transmembrane region" description="Helical" evidence="1">
    <location>
        <begin position="54"/>
        <end position="75"/>
    </location>
</feature>
<accession>A0AAD0YPQ6</accession>
<dbReference type="KEGG" id="cnk:EG343_21870"/>
<dbReference type="Proteomes" id="UP000278288">
    <property type="component" value="Chromosome"/>
</dbReference>
<evidence type="ECO:0000256" key="1">
    <source>
        <dbReference type="SAM" id="Phobius"/>
    </source>
</evidence>
<keyword evidence="1" id="KW-0812">Transmembrane</keyword>
<dbReference type="AlphaFoldDB" id="A0AAD0YPQ6"/>
<keyword evidence="3" id="KW-1185">Reference proteome</keyword>
<proteinExistence type="predicted"/>
<dbReference type="RefSeq" id="WP_123859745.1">
    <property type="nucleotide sequence ID" value="NZ_CP033923.1"/>
</dbReference>
<feature type="transmembrane region" description="Helical" evidence="1">
    <location>
        <begin position="7"/>
        <end position="26"/>
    </location>
</feature>
<organism evidence="2 3">
    <name type="scientific">Chryseobacterium nakagawai</name>
    <dbReference type="NCBI Taxonomy" id="1241982"/>
    <lineage>
        <taxon>Bacteria</taxon>
        <taxon>Pseudomonadati</taxon>
        <taxon>Bacteroidota</taxon>
        <taxon>Flavobacteriia</taxon>
        <taxon>Flavobacteriales</taxon>
        <taxon>Weeksellaceae</taxon>
        <taxon>Chryseobacterium group</taxon>
        <taxon>Chryseobacterium</taxon>
    </lineage>
</organism>
<dbReference type="EMBL" id="CP033923">
    <property type="protein sequence ID" value="AZA93060.1"/>
    <property type="molecule type" value="Genomic_DNA"/>
</dbReference>
<gene>
    <name evidence="2" type="ORF">EG343_21870</name>
</gene>
<evidence type="ECO:0000313" key="3">
    <source>
        <dbReference type="Proteomes" id="UP000278288"/>
    </source>
</evidence>
<keyword evidence="1" id="KW-1133">Transmembrane helix</keyword>